<keyword evidence="3" id="KW-0946">Virion</keyword>
<dbReference type="GO" id="GO:0019028">
    <property type="term" value="C:viral capsid"/>
    <property type="evidence" value="ECO:0007669"/>
    <property type="project" value="UniProtKB-KW"/>
</dbReference>
<comment type="subcellular location">
    <subcellularLocation>
        <location evidence="1">Virion</location>
    </subcellularLocation>
</comment>
<dbReference type="Pfam" id="PF16903">
    <property type="entry name" value="Capsid_N"/>
    <property type="match status" value="1"/>
</dbReference>
<organism evidence="6 7">
    <name type="scientific">Paramecium bursaria Chlorella virus MT325</name>
    <name type="common">PBCV-MT325</name>
    <dbReference type="NCBI Taxonomy" id="346932"/>
    <lineage>
        <taxon>Viruses</taxon>
        <taxon>Varidnaviria</taxon>
        <taxon>Bamfordvirae</taxon>
        <taxon>Nucleocytoviricota</taxon>
        <taxon>Megaviricetes</taxon>
        <taxon>Algavirales</taxon>
        <taxon>Phycodnaviridae</taxon>
        <taxon>Chlorovirus</taxon>
        <taxon>Chlorovirus conductrix</taxon>
        <taxon>Paramecium bursaria Chlorella virus A1</taxon>
    </lineage>
</organism>
<keyword evidence="2" id="KW-0167">Capsid protein</keyword>
<dbReference type="EMBL" id="DQ491001">
    <property type="protein sequence ID" value="ABT13935.1"/>
    <property type="molecule type" value="Genomic_DNA"/>
</dbReference>
<reference evidence="6 7" key="1">
    <citation type="journal article" date="2007" name="Virology">
        <title>Sequence and annotation of the 314-kb MT325 and the 321-kb FR483 viruses that infect Chlorella Pbi.</title>
        <authorList>
            <person name="Fitzgerald L.A."/>
            <person name="Graves M.V."/>
            <person name="Li X."/>
            <person name="Feldblyum T."/>
            <person name="Hartigan J."/>
            <person name="Van Etten J.L."/>
        </authorList>
    </citation>
    <scope>NUCLEOTIDE SEQUENCE [LARGE SCALE GENOMIC DNA]</scope>
    <source>
        <strain evidence="6 7">MT325</strain>
    </source>
</reference>
<feature type="domain" description="Major capsid protein N-terminal" evidence="5">
    <location>
        <begin position="103"/>
        <end position="296"/>
    </location>
</feature>
<dbReference type="InterPro" id="IPR016112">
    <property type="entry name" value="VP_dsDNA_II"/>
</dbReference>
<proteinExistence type="predicted"/>
<evidence type="ECO:0000256" key="1">
    <source>
        <dbReference type="ARBA" id="ARBA00004328"/>
    </source>
</evidence>
<evidence type="ECO:0000256" key="2">
    <source>
        <dbReference type="ARBA" id="ARBA00022561"/>
    </source>
</evidence>
<dbReference type="InterPro" id="IPR031654">
    <property type="entry name" value="Capsid_N"/>
</dbReference>
<dbReference type="Pfam" id="PF04451">
    <property type="entry name" value="Capsid_NCLDV"/>
    <property type="match status" value="1"/>
</dbReference>
<dbReference type="SUPFAM" id="SSF49749">
    <property type="entry name" value="Group II dsDNA viruses VP"/>
    <property type="match status" value="2"/>
</dbReference>
<dbReference type="Gene3D" id="2.70.9.20">
    <property type="entry name" value="Major capsid protein Vp54"/>
    <property type="match status" value="1"/>
</dbReference>
<organismHost>
    <name type="scientific">Paramecium bursaria</name>
    <dbReference type="NCBI Taxonomy" id="74790"/>
</organismHost>
<protein>
    <submittedName>
        <fullName evidence="6">Uncharacterized protein M381R</fullName>
    </submittedName>
</protein>
<dbReference type="InterPro" id="IPR007542">
    <property type="entry name" value="MCP_C"/>
</dbReference>
<accession>A7IUB1</accession>
<gene>
    <name evidence="6" type="primary">M381R</name>
    <name evidence="6" type="ORF">MT325_M381R</name>
</gene>
<evidence type="ECO:0000259" key="4">
    <source>
        <dbReference type="Pfam" id="PF04451"/>
    </source>
</evidence>
<sequence>MQFIQNEPSDMPITDESVMVYAKPEGVKIENIKRFSNTTLQPREMTFDNVYAPPAGNVDIQPVKDNEVPLTKRVTGTANEGTFAQLLSRGPQDVFLTYSPQMTFFKQVYRRYTNFAVQATEEKFSTTVRFGTKNICQLSKNGDLVGQMNFRIVLPNLNIPGGTWVNTIGYNCLALVRLRIGDVVVQAHEGVYMDIDDKLFCPSEKYEGISRLVRRDQVLSTDQSHEIIVPLKFFNCWRPATKQQHIPILNLNINTEVLLEFVLKPLTTLVNLPAGSSIPDIPNVEAGVITDYVYLDDYEKYRFAQNPVTYLIEQTPIIDTPTYLTSNGGATIQQDKVDVQLRELNKPCKFLSVVALGANDFSSFTYYDIIKKGTFYINSDEQFESRSGEYWKLVQTYQHFTRSIPTNNIFTYSFALDASSFQPNGFLNFAPYVRTMLSFEIIKQTTPMRLKTTAVCLNWITFASGTAHLKFN</sequence>
<name>A7IUB1_PBCVM</name>
<dbReference type="Gene3D" id="2.70.9.10">
    <property type="entry name" value="Adenovirus Type 2 Hexon, domain 4"/>
    <property type="match status" value="1"/>
</dbReference>
<evidence type="ECO:0000256" key="3">
    <source>
        <dbReference type="ARBA" id="ARBA00022844"/>
    </source>
</evidence>
<dbReference type="InterPro" id="IPR038519">
    <property type="entry name" value="MCP_C_sf"/>
</dbReference>
<evidence type="ECO:0000313" key="6">
    <source>
        <dbReference type="EMBL" id="ABT13935.1"/>
    </source>
</evidence>
<evidence type="ECO:0000259" key="5">
    <source>
        <dbReference type="Pfam" id="PF16903"/>
    </source>
</evidence>
<dbReference type="GO" id="GO:0005198">
    <property type="term" value="F:structural molecule activity"/>
    <property type="evidence" value="ECO:0007669"/>
    <property type="project" value="InterPro"/>
</dbReference>
<dbReference type="Proteomes" id="UP000246715">
    <property type="component" value="Segment"/>
</dbReference>
<feature type="domain" description="Major capsid protein C-terminal" evidence="4">
    <location>
        <begin position="299"/>
        <end position="441"/>
    </location>
</feature>
<evidence type="ECO:0000313" key="7">
    <source>
        <dbReference type="Proteomes" id="UP000246715"/>
    </source>
</evidence>